<dbReference type="NCBIfam" id="TIGR00229">
    <property type="entry name" value="sensory_box"/>
    <property type="match status" value="7"/>
</dbReference>
<dbReference type="Pfam" id="PF02518">
    <property type="entry name" value="HATPase_c"/>
    <property type="match status" value="1"/>
</dbReference>
<feature type="domain" description="PAC" evidence="9">
    <location>
        <begin position="341"/>
        <end position="393"/>
    </location>
</feature>
<dbReference type="InterPro" id="IPR000700">
    <property type="entry name" value="PAS-assoc_C"/>
</dbReference>
<keyword evidence="4" id="KW-0808">Transferase</keyword>
<dbReference type="RefSeq" id="WP_267646994.1">
    <property type="nucleotide sequence ID" value="NZ_JANHGR010000001.1"/>
</dbReference>
<evidence type="ECO:0000313" key="10">
    <source>
        <dbReference type="EMBL" id="MFD1567839.1"/>
    </source>
</evidence>
<dbReference type="Gene3D" id="3.30.450.20">
    <property type="entry name" value="PAS domain"/>
    <property type="match status" value="7"/>
</dbReference>
<dbReference type="SUPFAM" id="SSF55874">
    <property type="entry name" value="ATPase domain of HSP90 chaperone/DNA topoisomerase II/histidine kinase"/>
    <property type="match status" value="1"/>
</dbReference>
<dbReference type="InterPro" id="IPR001610">
    <property type="entry name" value="PAC"/>
</dbReference>
<dbReference type="SMART" id="SM00086">
    <property type="entry name" value="PAC"/>
    <property type="match status" value="4"/>
</dbReference>
<proteinExistence type="predicted"/>
<feature type="domain" description="Histidine kinase" evidence="7">
    <location>
        <begin position="898"/>
        <end position="1111"/>
    </location>
</feature>
<feature type="region of interest" description="Disordered" evidence="6">
    <location>
        <begin position="1"/>
        <end position="26"/>
    </location>
</feature>
<evidence type="ECO:0000256" key="5">
    <source>
        <dbReference type="ARBA" id="ARBA00022777"/>
    </source>
</evidence>
<dbReference type="PROSITE" id="PS50109">
    <property type="entry name" value="HIS_KIN"/>
    <property type="match status" value="1"/>
</dbReference>
<evidence type="ECO:0000313" key="11">
    <source>
        <dbReference type="Proteomes" id="UP001597139"/>
    </source>
</evidence>
<dbReference type="EMBL" id="JBHUCZ010000009">
    <property type="protein sequence ID" value="MFD1567839.1"/>
    <property type="molecule type" value="Genomic_DNA"/>
</dbReference>
<dbReference type="PRINTS" id="PR00344">
    <property type="entry name" value="BCTRLSENSOR"/>
</dbReference>
<feature type="domain" description="PAS" evidence="8">
    <location>
        <begin position="756"/>
        <end position="832"/>
    </location>
</feature>
<dbReference type="AlphaFoldDB" id="A0ABD6BRX1"/>
<comment type="catalytic activity">
    <reaction evidence="1">
        <text>ATP + protein L-histidine = ADP + protein N-phospho-L-histidine.</text>
        <dbReference type="EC" id="2.7.13.3"/>
    </reaction>
</comment>
<dbReference type="InterPro" id="IPR013655">
    <property type="entry name" value="PAS_fold_3"/>
</dbReference>
<evidence type="ECO:0000256" key="2">
    <source>
        <dbReference type="ARBA" id="ARBA00012438"/>
    </source>
</evidence>
<dbReference type="InterPro" id="IPR035965">
    <property type="entry name" value="PAS-like_dom_sf"/>
</dbReference>
<evidence type="ECO:0000259" key="7">
    <source>
        <dbReference type="PROSITE" id="PS50109"/>
    </source>
</evidence>
<dbReference type="InterPro" id="IPR052162">
    <property type="entry name" value="Sensor_kinase/Photoreceptor"/>
</dbReference>
<dbReference type="Pfam" id="PF08448">
    <property type="entry name" value="PAS_4"/>
    <property type="match status" value="5"/>
</dbReference>
<name>A0ABD6BRX1_9EURY</name>
<evidence type="ECO:0000256" key="6">
    <source>
        <dbReference type="SAM" id="MobiDB-lite"/>
    </source>
</evidence>
<accession>A0ABD6BRX1</accession>
<dbReference type="Gene3D" id="2.10.70.100">
    <property type="match status" value="1"/>
</dbReference>
<dbReference type="InterPro" id="IPR000014">
    <property type="entry name" value="PAS"/>
</dbReference>
<protein>
    <recommendedName>
        <fullName evidence="2">histidine kinase</fullName>
        <ecNumber evidence="2">2.7.13.3</ecNumber>
    </recommendedName>
</protein>
<feature type="domain" description="PAC" evidence="9">
    <location>
        <begin position="574"/>
        <end position="626"/>
    </location>
</feature>
<evidence type="ECO:0000259" key="8">
    <source>
        <dbReference type="PROSITE" id="PS50112"/>
    </source>
</evidence>
<dbReference type="SMART" id="SM00388">
    <property type="entry name" value="HisKA"/>
    <property type="match status" value="1"/>
</dbReference>
<keyword evidence="11" id="KW-1185">Reference proteome</keyword>
<dbReference type="EC" id="2.7.13.3" evidence="2"/>
<dbReference type="InterPro" id="IPR036097">
    <property type="entry name" value="HisK_dim/P_sf"/>
</dbReference>
<dbReference type="FunFam" id="3.30.565.10:FF:000006">
    <property type="entry name" value="Sensor histidine kinase WalK"/>
    <property type="match status" value="1"/>
</dbReference>
<dbReference type="InterPro" id="IPR003661">
    <property type="entry name" value="HisK_dim/P_dom"/>
</dbReference>
<dbReference type="Pfam" id="PF08447">
    <property type="entry name" value="PAS_3"/>
    <property type="match status" value="1"/>
</dbReference>
<organism evidence="10 11">
    <name type="scientific">Halolamina litorea</name>
    <dbReference type="NCBI Taxonomy" id="1515593"/>
    <lineage>
        <taxon>Archaea</taxon>
        <taxon>Methanobacteriati</taxon>
        <taxon>Methanobacteriota</taxon>
        <taxon>Stenosarchaea group</taxon>
        <taxon>Halobacteria</taxon>
        <taxon>Halobacteriales</taxon>
        <taxon>Haloferacaceae</taxon>
    </lineage>
</organism>
<dbReference type="SUPFAM" id="SSF55785">
    <property type="entry name" value="PYP-like sensor domain (PAS domain)"/>
    <property type="match status" value="7"/>
</dbReference>
<dbReference type="Pfam" id="PF13426">
    <property type="entry name" value="PAS_9"/>
    <property type="match status" value="1"/>
</dbReference>
<comment type="caution">
    <text evidence="10">The sequence shown here is derived from an EMBL/GenBank/DDBJ whole genome shotgun (WGS) entry which is preliminary data.</text>
</comment>
<keyword evidence="3" id="KW-0597">Phosphoprotein</keyword>
<dbReference type="Gene3D" id="1.10.287.130">
    <property type="match status" value="1"/>
</dbReference>
<dbReference type="CDD" id="cd00130">
    <property type="entry name" value="PAS"/>
    <property type="match status" value="6"/>
</dbReference>
<dbReference type="InterPro" id="IPR005467">
    <property type="entry name" value="His_kinase_dom"/>
</dbReference>
<dbReference type="InterPro" id="IPR036890">
    <property type="entry name" value="HATPase_C_sf"/>
</dbReference>
<feature type="domain" description="PAC" evidence="9">
    <location>
        <begin position="704"/>
        <end position="755"/>
    </location>
</feature>
<dbReference type="SMART" id="SM00091">
    <property type="entry name" value="PAS"/>
    <property type="match status" value="7"/>
</dbReference>
<dbReference type="SMART" id="SM00387">
    <property type="entry name" value="HATPase_c"/>
    <property type="match status" value="1"/>
</dbReference>
<dbReference type="InterPro" id="IPR004358">
    <property type="entry name" value="Sig_transdc_His_kin-like_C"/>
</dbReference>
<reference evidence="10 11" key="1">
    <citation type="journal article" date="2019" name="Int. J. Syst. Evol. Microbiol.">
        <title>The Global Catalogue of Microorganisms (GCM) 10K type strain sequencing project: providing services to taxonomists for standard genome sequencing and annotation.</title>
        <authorList>
            <consortium name="The Broad Institute Genomics Platform"/>
            <consortium name="The Broad Institute Genome Sequencing Center for Infectious Disease"/>
            <person name="Wu L."/>
            <person name="Ma J."/>
        </authorList>
    </citation>
    <scope>NUCLEOTIDE SEQUENCE [LARGE SCALE GENOMIC DNA]</scope>
    <source>
        <strain evidence="10 11">CGMCC 1.12859</strain>
    </source>
</reference>
<dbReference type="Gene3D" id="3.30.565.10">
    <property type="entry name" value="Histidine kinase-like ATPase, C-terminal domain"/>
    <property type="match status" value="1"/>
</dbReference>
<feature type="domain" description="PAS" evidence="8">
    <location>
        <begin position="17"/>
        <end position="95"/>
    </location>
</feature>
<dbReference type="Pfam" id="PF00512">
    <property type="entry name" value="HisKA"/>
    <property type="match status" value="1"/>
</dbReference>
<feature type="domain" description="PAC" evidence="9">
    <location>
        <begin position="833"/>
        <end position="887"/>
    </location>
</feature>
<dbReference type="PROSITE" id="PS50112">
    <property type="entry name" value="PAS"/>
    <property type="match status" value="5"/>
</dbReference>
<evidence type="ECO:0000256" key="3">
    <source>
        <dbReference type="ARBA" id="ARBA00022553"/>
    </source>
</evidence>
<dbReference type="PANTHER" id="PTHR43304:SF1">
    <property type="entry name" value="PAC DOMAIN-CONTAINING PROTEIN"/>
    <property type="match status" value="1"/>
</dbReference>
<gene>
    <name evidence="10" type="ORF">ACFSAU_10065</name>
</gene>
<evidence type="ECO:0000256" key="1">
    <source>
        <dbReference type="ARBA" id="ARBA00000085"/>
    </source>
</evidence>
<dbReference type="SUPFAM" id="SSF47384">
    <property type="entry name" value="Homodimeric domain of signal transducing histidine kinase"/>
    <property type="match status" value="1"/>
</dbReference>
<evidence type="ECO:0000256" key="4">
    <source>
        <dbReference type="ARBA" id="ARBA00022679"/>
    </source>
</evidence>
<dbReference type="GO" id="GO:0004673">
    <property type="term" value="F:protein histidine kinase activity"/>
    <property type="evidence" value="ECO:0007669"/>
    <property type="project" value="UniProtKB-EC"/>
</dbReference>
<dbReference type="Proteomes" id="UP001597139">
    <property type="component" value="Unassembled WGS sequence"/>
</dbReference>
<feature type="domain" description="PAS" evidence="8">
    <location>
        <begin position="266"/>
        <end position="339"/>
    </location>
</feature>
<feature type="domain" description="PAS" evidence="8">
    <location>
        <begin position="391"/>
        <end position="435"/>
    </location>
</feature>
<evidence type="ECO:0000259" key="9">
    <source>
        <dbReference type="PROSITE" id="PS50113"/>
    </source>
</evidence>
<keyword evidence="5" id="KW-0418">Kinase</keyword>
<dbReference type="InterPro" id="IPR013656">
    <property type="entry name" value="PAS_4"/>
</dbReference>
<dbReference type="PROSITE" id="PS50113">
    <property type="entry name" value="PAC"/>
    <property type="match status" value="4"/>
</dbReference>
<dbReference type="CDD" id="cd00082">
    <property type="entry name" value="HisKA"/>
    <property type="match status" value="1"/>
</dbReference>
<dbReference type="InterPro" id="IPR003594">
    <property type="entry name" value="HATPase_dom"/>
</dbReference>
<sequence length="1116" mass="125607">MSDPVDPGSEPAEPSDDNRSNSPLLEAVGDGIYRADDDGRLVESNDAFASLVGTTSERLRGTDLSTLFGETDRERIEAASVGIGGTLVSAGLETEDGTVPCEVHPTPTADGHVGVVREVSGADRASMDADLTPPDSITDVIDEADIGVFVLDENHRVVWADSTVNRYFGLDPERLIGRDKREVVEKQMAERVDDGEEFVETMLAAYDDDDGLEEFEWHVTAGDGREERWVEQHSKPITSGQYAGGRVELYYDITDRKRSEGSLRDAEEQFRSLVDAVGEYAIFRLDPDGRIVSWNEGAREIKGYESAEVLGESIERFYTEADREAGVPEQNLERATRQGSIEEEGWRVRKDGSRFWANVTITAVRDDDGTHRGYLKVTRDMTDRHRRKRELETELERITGRISDAFYAVDESFRFTHVNERAEQLLGYSRGELEGTAMWRVLPDATELYEEFQHALSSQEPASFEHYFEPLGIWAEVNVYPSETGLSVYLLDVTERKERERELRKSEQRYRTMAEQFPNGIVTLFDDEKRYELAAGQAFERLDVSDEEVEGARLHDVWPPDTVAELEPAFDAALRGEERSVELEYAGREWVVRVVPIADERGEVFAGMTMAQDITERKERERYLEDVKSRLEAATEAGAVGTWEWNVPDDEMIVSESFARTYDVDPERAREGVSIDNFLEAIHEDDRERVQHEIERAVETGGEVHLEYRVENADGEYRWVVARGHVEYEDGEPVRFPGALTDITERKRAELELRRSNEQLEALFEVLPVGVVVADTDAQIRSANDTAGELLGIDISGVEGLRPDGEYEVYWADSGEHVATTETTLSRVIDGETVTEPDVFEVVAADGTRRTLEIEGRPIFEDGEVARGVVTMSDVTERREYERKLKESNERLEQFAYSASHDLQEPLRMVSSYLQLIENRYDDVLDDDGREFLDYAVDGAERMKAMIDGLLAYSRVETRGNPLEPTDLGSVLADVRTDLQLRIEESGAAITTDPLPTVAGDEGQLRQVLQNLVENAIDYSGEDRPEIHVAAERCGDQWRIDVIDEGIGIDPDDQDRIFEVFQRLHARNANQGTGIGLSLVERIVERHGGEIWVESEPGEGATFSFTLPAVDDGDDA</sequence>
<dbReference type="PANTHER" id="PTHR43304">
    <property type="entry name" value="PHYTOCHROME-LIKE PROTEIN CPH1"/>
    <property type="match status" value="1"/>
</dbReference>
<feature type="domain" description="PAS" evidence="8">
    <location>
        <begin position="133"/>
        <end position="178"/>
    </location>
</feature>